<protein>
    <submittedName>
        <fullName evidence="1">Uncharacterized protein</fullName>
    </submittedName>
</protein>
<gene>
    <name evidence="1" type="ORF">M404DRAFT_997598</name>
</gene>
<dbReference type="EMBL" id="KN831958">
    <property type="protein sequence ID" value="KIO07911.1"/>
    <property type="molecule type" value="Genomic_DNA"/>
</dbReference>
<evidence type="ECO:0000313" key="2">
    <source>
        <dbReference type="Proteomes" id="UP000054217"/>
    </source>
</evidence>
<proteinExistence type="predicted"/>
<name>A0A0C3PHH3_PISTI</name>
<accession>A0A0C3PHH3</accession>
<keyword evidence="2" id="KW-1185">Reference proteome</keyword>
<dbReference type="InParanoid" id="A0A0C3PHH3"/>
<sequence>MGQPTLEAFAREHLSKLGCTVKLGTRLVSFTQDERCDRVKIAKHCGATGKGKSKKT</sequence>
<dbReference type="Gene3D" id="3.50.50.60">
    <property type="entry name" value="FAD/NAD(P)-binding domain"/>
    <property type="match status" value="1"/>
</dbReference>
<dbReference type="HOGENOM" id="CLU_3015129_0_0_1"/>
<reference evidence="1 2" key="1">
    <citation type="submission" date="2014-04" db="EMBL/GenBank/DDBJ databases">
        <authorList>
            <consortium name="DOE Joint Genome Institute"/>
            <person name="Kuo A."/>
            <person name="Kohler A."/>
            <person name="Costa M.D."/>
            <person name="Nagy L.G."/>
            <person name="Floudas D."/>
            <person name="Copeland A."/>
            <person name="Barry K.W."/>
            <person name="Cichocki N."/>
            <person name="Veneault-Fourrey C."/>
            <person name="LaButti K."/>
            <person name="Lindquist E.A."/>
            <person name="Lipzen A."/>
            <person name="Lundell T."/>
            <person name="Morin E."/>
            <person name="Murat C."/>
            <person name="Sun H."/>
            <person name="Tunlid A."/>
            <person name="Henrissat B."/>
            <person name="Grigoriev I.V."/>
            <person name="Hibbett D.S."/>
            <person name="Martin F."/>
            <person name="Nordberg H.P."/>
            <person name="Cantor M.N."/>
            <person name="Hua S.X."/>
        </authorList>
    </citation>
    <scope>NUCLEOTIDE SEQUENCE [LARGE SCALE GENOMIC DNA]</scope>
    <source>
        <strain evidence="1 2">Marx 270</strain>
    </source>
</reference>
<reference evidence="2" key="2">
    <citation type="submission" date="2015-01" db="EMBL/GenBank/DDBJ databases">
        <title>Evolutionary Origins and Diversification of the Mycorrhizal Mutualists.</title>
        <authorList>
            <consortium name="DOE Joint Genome Institute"/>
            <consortium name="Mycorrhizal Genomics Consortium"/>
            <person name="Kohler A."/>
            <person name="Kuo A."/>
            <person name="Nagy L.G."/>
            <person name="Floudas D."/>
            <person name="Copeland A."/>
            <person name="Barry K.W."/>
            <person name="Cichocki N."/>
            <person name="Veneault-Fourrey C."/>
            <person name="LaButti K."/>
            <person name="Lindquist E.A."/>
            <person name="Lipzen A."/>
            <person name="Lundell T."/>
            <person name="Morin E."/>
            <person name="Murat C."/>
            <person name="Riley R."/>
            <person name="Ohm R."/>
            <person name="Sun H."/>
            <person name="Tunlid A."/>
            <person name="Henrissat B."/>
            <person name="Grigoriev I.V."/>
            <person name="Hibbett D.S."/>
            <person name="Martin F."/>
        </authorList>
    </citation>
    <scope>NUCLEOTIDE SEQUENCE [LARGE SCALE GENOMIC DNA]</scope>
    <source>
        <strain evidence="2">Marx 270</strain>
    </source>
</reference>
<dbReference type="Proteomes" id="UP000054217">
    <property type="component" value="Unassembled WGS sequence"/>
</dbReference>
<dbReference type="InterPro" id="IPR036188">
    <property type="entry name" value="FAD/NAD-bd_sf"/>
</dbReference>
<organism evidence="1 2">
    <name type="scientific">Pisolithus tinctorius Marx 270</name>
    <dbReference type="NCBI Taxonomy" id="870435"/>
    <lineage>
        <taxon>Eukaryota</taxon>
        <taxon>Fungi</taxon>
        <taxon>Dikarya</taxon>
        <taxon>Basidiomycota</taxon>
        <taxon>Agaricomycotina</taxon>
        <taxon>Agaricomycetes</taxon>
        <taxon>Agaricomycetidae</taxon>
        <taxon>Boletales</taxon>
        <taxon>Sclerodermatineae</taxon>
        <taxon>Pisolithaceae</taxon>
        <taxon>Pisolithus</taxon>
    </lineage>
</organism>
<dbReference type="AlphaFoldDB" id="A0A0C3PHH3"/>
<evidence type="ECO:0000313" key="1">
    <source>
        <dbReference type="EMBL" id="KIO07911.1"/>
    </source>
</evidence>
<dbReference type="OrthoDB" id="2690153at2759"/>